<feature type="region of interest" description="Disordered" evidence="2">
    <location>
        <begin position="121"/>
        <end position="174"/>
    </location>
</feature>
<feature type="region of interest" description="Disordered" evidence="2">
    <location>
        <begin position="435"/>
        <end position="497"/>
    </location>
</feature>
<dbReference type="InterPro" id="IPR002885">
    <property type="entry name" value="PPR_rpt"/>
</dbReference>
<comment type="caution">
    <text evidence="3">The sequence shown here is derived from an EMBL/GenBank/DDBJ whole genome shotgun (WGS) entry which is preliminary data.</text>
</comment>
<evidence type="ECO:0000256" key="2">
    <source>
        <dbReference type="SAM" id="MobiDB-lite"/>
    </source>
</evidence>
<feature type="compositionally biased region" description="Polar residues" evidence="2">
    <location>
        <begin position="823"/>
        <end position="833"/>
    </location>
</feature>
<dbReference type="PROSITE" id="PS51375">
    <property type="entry name" value="PPR"/>
    <property type="match status" value="1"/>
</dbReference>
<dbReference type="RefSeq" id="XP_056525425.1">
    <property type="nucleotide sequence ID" value="XM_056663312.1"/>
</dbReference>
<dbReference type="PANTHER" id="PTHR47938">
    <property type="entry name" value="RESPIRATORY COMPLEX I CHAPERONE (CIA84), PUTATIVE (AFU_ORTHOLOGUE AFUA_2G06020)-RELATED"/>
    <property type="match status" value="1"/>
</dbReference>
<dbReference type="AlphaFoldDB" id="A0A9W9HDN1"/>
<protein>
    <submittedName>
        <fullName evidence="3">Pentatricopeptide repeat protein</fullName>
    </submittedName>
</protein>
<dbReference type="NCBIfam" id="TIGR00756">
    <property type="entry name" value="PPR"/>
    <property type="match status" value="1"/>
</dbReference>
<dbReference type="GO" id="GO:0003729">
    <property type="term" value="F:mRNA binding"/>
    <property type="evidence" value="ECO:0007669"/>
    <property type="project" value="TreeGrafter"/>
</dbReference>
<dbReference type="Proteomes" id="UP001149079">
    <property type="component" value="Unassembled WGS sequence"/>
</dbReference>
<dbReference type="PANTHER" id="PTHR47938:SF35">
    <property type="entry name" value="PENTATRICOPEPTIDE REPEAT-CONTAINING PROTEIN 4, MITOCHONDRIAL-RELATED"/>
    <property type="match status" value="1"/>
</dbReference>
<name>A0A9W9HDN1_9EURO</name>
<dbReference type="OrthoDB" id="185373at2759"/>
<reference evidence="3" key="2">
    <citation type="journal article" date="2023" name="IMA Fungus">
        <title>Comparative genomic study of the Penicillium genus elucidates a diverse pangenome and 15 lateral gene transfer events.</title>
        <authorList>
            <person name="Petersen C."/>
            <person name="Sorensen T."/>
            <person name="Nielsen M.R."/>
            <person name="Sondergaard T.E."/>
            <person name="Sorensen J.L."/>
            <person name="Fitzpatrick D.A."/>
            <person name="Frisvad J.C."/>
            <person name="Nielsen K.L."/>
        </authorList>
    </citation>
    <scope>NUCLEOTIDE SEQUENCE</scope>
    <source>
        <strain evidence="3">IBT 22155</strain>
    </source>
</reference>
<evidence type="ECO:0000313" key="3">
    <source>
        <dbReference type="EMBL" id="KAJ5143781.1"/>
    </source>
</evidence>
<accession>A0A9W9HDN1</accession>
<evidence type="ECO:0000313" key="4">
    <source>
        <dbReference type="Proteomes" id="UP001149079"/>
    </source>
</evidence>
<feature type="repeat" description="PPR" evidence="1">
    <location>
        <begin position="223"/>
        <end position="257"/>
    </location>
</feature>
<feature type="region of interest" description="Disordered" evidence="2">
    <location>
        <begin position="49"/>
        <end position="83"/>
    </location>
</feature>
<organism evidence="3 4">
    <name type="scientific">Penicillium bovifimosum</name>
    <dbReference type="NCBI Taxonomy" id="126998"/>
    <lineage>
        <taxon>Eukaryota</taxon>
        <taxon>Fungi</taxon>
        <taxon>Dikarya</taxon>
        <taxon>Ascomycota</taxon>
        <taxon>Pezizomycotina</taxon>
        <taxon>Eurotiomycetes</taxon>
        <taxon>Eurotiomycetidae</taxon>
        <taxon>Eurotiales</taxon>
        <taxon>Aspergillaceae</taxon>
        <taxon>Penicillium</taxon>
    </lineage>
</organism>
<dbReference type="Pfam" id="PF13041">
    <property type="entry name" value="PPR_2"/>
    <property type="match status" value="1"/>
</dbReference>
<dbReference type="Gene3D" id="1.25.40.10">
    <property type="entry name" value="Tetratricopeptide repeat domain"/>
    <property type="match status" value="1"/>
</dbReference>
<dbReference type="EMBL" id="JAPQKL010000002">
    <property type="protein sequence ID" value="KAJ5143781.1"/>
    <property type="molecule type" value="Genomic_DNA"/>
</dbReference>
<dbReference type="InterPro" id="IPR011990">
    <property type="entry name" value="TPR-like_helical_dom_sf"/>
</dbReference>
<sequence length="841" mass="94571">MLSRFPGSLVNRALRSRLLSAQQYRATISARRLPQPLIASRLYNDSSLKQNSRSTYDTRPDDRTFRKRGFPSAPGNKRTDRRTEFFKTAKGRAALMDIASGRAVGRQHDDDEVAEIGGRETEAAEAEEAADNPFEFDISDTPDDEVPDSEAPGVDAPRGKTFDRRSDRDSPRAKVTPKIINMELKWMTDPMDLTQRVERLLQIDDADKAAALVRAATAKGMRTGSAWVLLMRYCFEMDHPQAAFKFWNDMKKRGVKPGEKAYTAMLTGLSSATVTKSPATMKIAESIYRSISAPNSGVERSIIHTNAMLSVCHRHGDMDQLWKIIADTPEEGPNSPDTTTYTIILNAVQFASRRDIAKMSPDDIDVILQRKKQVITEGKRIWADVIWQWKNKTLELDNQVVSAMASLLLDGASDMDCYNVLELYKQTMGIPILQKRPAEGASSTRRRISREDQQAIQNAEAARQEQLEDVPFVDENNQPLDSSSSSVPSTPQVEAEVANVEEAEDFSELFSPVVPDTEGLEYLRPDSKELTHILSACFTMTQGLEGGQAYWSYLTLKDIPHRFEPDTYTYIQYFRLLRLSRSSKVCVKTLRDQMIPSGQATGLAFHLALSVCRRDRRNSSILLHTNELMSLMDKVLVLPELRVLDGYLSIIQKLADSPSFLLNLRGLEDEASDSTKEKKKSSLPALNRKFQVRLRLTAINVLRPYILQLHTALESVLGLGHLDKSPRYRFPRDKEGVEAPLDGTTAVKLMASVRLLVDETLHLDASKNLITKAEREALAADSARLKKYSGRQTIEALQKKKIYPTSQQLQEGRQRIREYLRAAQQSSEPSWGSAQRKAEAN</sequence>
<evidence type="ECO:0000256" key="1">
    <source>
        <dbReference type="PROSITE-ProRule" id="PRU00708"/>
    </source>
</evidence>
<feature type="compositionally biased region" description="Acidic residues" evidence="2">
    <location>
        <begin position="137"/>
        <end position="148"/>
    </location>
</feature>
<proteinExistence type="predicted"/>
<feature type="compositionally biased region" description="Basic and acidic residues" evidence="2">
    <location>
        <begin position="157"/>
        <end position="172"/>
    </location>
</feature>
<reference evidence="3" key="1">
    <citation type="submission" date="2022-11" db="EMBL/GenBank/DDBJ databases">
        <authorList>
            <person name="Petersen C."/>
        </authorList>
    </citation>
    <scope>NUCLEOTIDE SEQUENCE</scope>
    <source>
        <strain evidence="3">IBT 22155</strain>
    </source>
</reference>
<keyword evidence="4" id="KW-1185">Reference proteome</keyword>
<feature type="region of interest" description="Disordered" evidence="2">
    <location>
        <begin position="821"/>
        <end position="841"/>
    </location>
</feature>
<dbReference type="GeneID" id="81402482"/>
<gene>
    <name evidence="3" type="ORF">N7515_002568</name>
</gene>
<feature type="compositionally biased region" description="Polar residues" evidence="2">
    <location>
        <begin position="475"/>
        <end position="492"/>
    </location>
</feature>